<dbReference type="AlphaFoldDB" id="A0A7G8BMR4"/>
<dbReference type="KEGG" id="adin:H7849_07950"/>
<evidence type="ECO:0000259" key="4">
    <source>
        <dbReference type="PROSITE" id="PS51898"/>
    </source>
</evidence>
<dbReference type="InterPro" id="IPR013762">
    <property type="entry name" value="Integrase-like_cat_sf"/>
</dbReference>
<dbReference type="SUPFAM" id="SSF56349">
    <property type="entry name" value="DNA breaking-rejoining enzymes"/>
    <property type="match status" value="1"/>
</dbReference>
<dbReference type="RefSeq" id="WP_186745516.1">
    <property type="nucleotide sequence ID" value="NZ_CP060394.1"/>
</dbReference>
<keyword evidence="2" id="KW-0238">DNA-binding</keyword>
<dbReference type="Pfam" id="PF00589">
    <property type="entry name" value="Phage_integrase"/>
    <property type="match status" value="1"/>
</dbReference>
<organism evidence="5 6">
    <name type="scientific">Alloacidobacterium dinghuense</name>
    <dbReference type="NCBI Taxonomy" id="2763107"/>
    <lineage>
        <taxon>Bacteria</taxon>
        <taxon>Pseudomonadati</taxon>
        <taxon>Acidobacteriota</taxon>
        <taxon>Terriglobia</taxon>
        <taxon>Terriglobales</taxon>
        <taxon>Acidobacteriaceae</taxon>
        <taxon>Alloacidobacterium</taxon>
    </lineage>
</organism>
<accession>A0A7G8BMR4</accession>
<reference evidence="5 6" key="1">
    <citation type="submission" date="2020-08" db="EMBL/GenBank/DDBJ databases">
        <title>Edaphobacter telluris sp. nov. and Acidobacterium dinghuensis sp. nov., two acidobacteria isolated from forest soil.</title>
        <authorList>
            <person name="Fu J."/>
            <person name="Qiu L."/>
        </authorList>
    </citation>
    <scope>NUCLEOTIDE SEQUENCE [LARGE SCALE GENOMIC DNA]</scope>
    <source>
        <strain evidence="5">4Y35</strain>
    </source>
</reference>
<dbReference type="InterPro" id="IPR050090">
    <property type="entry name" value="Tyrosine_recombinase_XerCD"/>
</dbReference>
<dbReference type="InterPro" id="IPR011010">
    <property type="entry name" value="DNA_brk_join_enz"/>
</dbReference>
<keyword evidence="3" id="KW-0233">DNA recombination</keyword>
<dbReference type="Proteomes" id="UP000515312">
    <property type="component" value="Chromosome"/>
</dbReference>
<dbReference type="PANTHER" id="PTHR30349:SF64">
    <property type="entry name" value="PROPHAGE INTEGRASE INTD-RELATED"/>
    <property type="match status" value="1"/>
</dbReference>
<gene>
    <name evidence="5" type="ORF">H7849_07950</name>
</gene>
<dbReference type="PROSITE" id="PS51898">
    <property type="entry name" value="TYR_RECOMBINASE"/>
    <property type="match status" value="1"/>
</dbReference>
<dbReference type="Gene3D" id="1.10.150.130">
    <property type="match status" value="1"/>
</dbReference>
<proteinExistence type="inferred from homology"/>
<evidence type="ECO:0000313" key="5">
    <source>
        <dbReference type="EMBL" id="QNI33834.1"/>
    </source>
</evidence>
<protein>
    <submittedName>
        <fullName evidence="5">Tyrosine-type recombinase/integrase</fullName>
    </submittedName>
</protein>
<dbReference type="InterPro" id="IPR010998">
    <property type="entry name" value="Integrase_recombinase_N"/>
</dbReference>
<name>A0A7G8BMR4_9BACT</name>
<evidence type="ECO:0000313" key="6">
    <source>
        <dbReference type="Proteomes" id="UP000515312"/>
    </source>
</evidence>
<dbReference type="InterPro" id="IPR002104">
    <property type="entry name" value="Integrase_catalytic"/>
</dbReference>
<evidence type="ECO:0000256" key="3">
    <source>
        <dbReference type="ARBA" id="ARBA00023172"/>
    </source>
</evidence>
<dbReference type="Gene3D" id="1.10.443.10">
    <property type="entry name" value="Intergrase catalytic core"/>
    <property type="match status" value="1"/>
</dbReference>
<comment type="similarity">
    <text evidence="1">Belongs to the 'phage' integrase family.</text>
</comment>
<dbReference type="GO" id="GO:0003677">
    <property type="term" value="F:DNA binding"/>
    <property type="evidence" value="ECO:0007669"/>
    <property type="project" value="UniProtKB-KW"/>
</dbReference>
<keyword evidence="6" id="KW-1185">Reference proteome</keyword>
<dbReference type="GO" id="GO:0015074">
    <property type="term" value="P:DNA integration"/>
    <property type="evidence" value="ECO:0007669"/>
    <property type="project" value="InterPro"/>
</dbReference>
<feature type="domain" description="Tyr recombinase" evidence="4">
    <location>
        <begin position="101"/>
        <end position="195"/>
    </location>
</feature>
<evidence type="ECO:0000256" key="2">
    <source>
        <dbReference type="ARBA" id="ARBA00023125"/>
    </source>
</evidence>
<dbReference type="PANTHER" id="PTHR30349">
    <property type="entry name" value="PHAGE INTEGRASE-RELATED"/>
    <property type="match status" value="1"/>
</dbReference>
<dbReference type="EMBL" id="CP060394">
    <property type="protein sequence ID" value="QNI33834.1"/>
    <property type="molecule type" value="Genomic_DNA"/>
</dbReference>
<evidence type="ECO:0000256" key="1">
    <source>
        <dbReference type="ARBA" id="ARBA00008857"/>
    </source>
</evidence>
<dbReference type="GO" id="GO:0006310">
    <property type="term" value="P:DNA recombination"/>
    <property type="evidence" value="ECO:0007669"/>
    <property type="project" value="UniProtKB-KW"/>
</dbReference>
<sequence>MRRFLGNVTVIDGLSYSTVSGYNSYFSKHIQPRWSSTILTDIKPLEQNEWLKDLPLAGKTKAHVRALSHLLFERAMLWGLLDLQRNPVELVKLKGTSARKWRPQVITPEKLQELVNVLHEPYRTMVIVAICTGLRISEILALRWKHIDFDTGVILVQQGVVSGRVGKVKTEASHDDIPLDSIFAQVLHARRDTEG</sequence>